<name>A0ABZ2TNK3_9FLAO</name>
<gene>
    <name evidence="1" type="ORF">WG950_09320</name>
</gene>
<proteinExistence type="predicted"/>
<evidence type="ECO:0000313" key="1">
    <source>
        <dbReference type="EMBL" id="WYW54726.1"/>
    </source>
</evidence>
<organism evidence="1 2">
    <name type="scientific">Polaribacter marinaquae</name>
    <dbReference type="NCBI Taxonomy" id="1642819"/>
    <lineage>
        <taxon>Bacteria</taxon>
        <taxon>Pseudomonadati</taxon>
        <taxon>Bacteroidota</taxon>
        <taxon>Flavobacteriia</taxon>
        <taxon>Flavobacteriales</taxon>
        <taxon>Flavobacteriaceae</taxon>
    </lineage>
</organism>
<protein>
    <recommendedName>
        <fullName evidence="3">Carboxypeptidase-like regulatory domain-containing protein</fullName>
    </recommendedName>
</protein>
<evidence type="ECO:0000313" key="2">
    <source>
        <dbReference type="Proteomes" id="UP001491088"/>
    </source>
</evidence>
<keyword evidence="2" id="KW-1185">Reference proteome</keyword>
<reference evidence="1 2" key="1">
    <citation type="submission" date="2024-03" db="EMBL/GenBank/DDBJ databases">
        <authorList>
            <person name="Cao K."/>
        </authorList>
    </citation>
    <scope>NUCLEOTIDE SEQUENCE [LARGE SCALE GENOMIC DNA]</scope>
    <source>
        <strain evidence="1 2">MCCC 1K00696</strain>
    </source>
</reference>
<dbReference type="EMBL" id="CP150496">
    <property type="protein sequence ID" value="WYW54726.1"/>
    <property type="molecule type" value="Genomic_DNA"/>
</dbReference>
<dbReference type="Proteomes" id="UP001491088">
    <property type="component" value="Chromosome"/>
</dbReference>
<accession>A0ABZ2TNK3</accession>
<dbReference type="RefSeq" id="WP_340931875.1">
    <property type="nucleotide sequence ID" value="NZ_CP150496.1"/>
</dbReference>
<evidence type="ECO:0008006" key="3">
    <source>
        <dbReference type="Google" id="ProtNLM"/>
    </source>
</evidence>
<sequence length="228" mass="26889">MEITMHKEQNVIKSLLIVVIICLSNNLYCQKKIIGNYSSLKAYQEHYKYYKFNENGIFEYHSGASLGDDEYGKGHYQIKNDSLILNYDLTELKLKSYHKIKEYYNTKNIVTIKVIVKDFKGNINTNTNVYIQKDKIGYTIREKGFVNINLKKEKKDYFLGVSNLGYDSYKLKLSKLKNYEIEIFLKKASTVSKAIKNDIKKFKIVEYKDDYMKLENNKEVIKLIKQTE</sequence>